<dbReference type="Gene3D" id="3.30.9.10">
    <property type="entry name" value="D-Amino Acid Oxidase, subunit A, domain 2"/>
    <property type="match status" value="1"/>
</dbReference>
<accession>A0A1I4A5I6</accession>
<dbReference type="PANTHER" id="PTHR13847">
    <property type="entry name" value="SARCOSINE DEHYDROGENASE-RELATED"/>
    <property type="match status" value="1"/>
</dbReference>
<gene>
    <name evidence="2" type="ORF">SAMN04488085_10282</name>
</gene>
<evidence type="ECO:0000259" key="1">
    <source>
        <dbReference type="Pfam" id="PF01266"/>
    </source>
</evidence>
<dbReference type="GO" id="GO:0005737">
    <property type="term" value="C:cytoplasm"/>
    <property type="evidence" value="ECO:0007669"/>
    <property type="project" value="TreeGrafter"/>
</dbReference>
<dbReference type="Gene3D" id="3.50.50.60">
    <property type="entry name" value="FAD/NAD(P)-binding domain"/>
    <property type="match status" value="2"/>
</dbReference>
<keyword evidence="3" id="KW-1185">Reference proteome</keyword>
<dbReference type="PANTHER" id="PTHR13847:SF150">
    <property type="entry name" value="OXIDOREDUCTASE TDA3-RELATED"/>
    <property type="match status" value="1"/>
</dbReference>
<name>A0A1I4A5I6_9ACTN</name>
<evidence type="ECO:0000313" key="2">
    <source>
        <dbReference type="EMBL" id="SFK51605.1"/>
    </source>
</evidence>
<dbReference type="InterPro" id="IPR006076">
    <property type="entry name" value="FAD-dep_OxRdtase"/>
</dbReference>
<dbReference type="RefSeq" id="WP_091321203.1">
    <property type="nucleotide sequence ID" value="NZ_FOSW01000002.1"/>
</dbReference>
<protein>
    <submittedName>
        <fullName evidence="2">Glycine/D-amino acid oxidase</fullName>
    </submittedName>
</protein>
<feature type="domain" description="FAD dependent oxidoreductase" evidence="1">
    <location>
        <begin position="2"/>
        <end position="336"/>
    </location>
</feature>
<sequence length="362" mass="37886">MRVVICGGGVIGACTAYFLTRGGVEVTVVEQTGVACAASGRSGAFLARDWNAGTPLDALTRRSFELHARLPDEVDADWAFHGVTAYAGYVPAGRAAPGHGPITLDWLSDAVVVTGRLGTPEDTAVIHPARFTEAVLGAARRRGAQLRHGRVTGVVRDGSRATGAEVDGAPVPADAVVVAMGPWTARAAAWLPLPGVVPDRGHSLVFDTGTAVPPDALFLEYQEETGAVLTPEVFPRADGTTYVTAFSERAPLPADPAEVTPDPVAISRLEALCARLSPAFDRNRILVRQACHRPVTQDGLPLIGRVPGVDGAYVATGHSVWGMLEAPATGEALAELIIAGHARSTDLTPFDPARLRPLGEVR</sequence>
<dbReference type="OrthoDB" id="9806257at2"/>
<dbReference type="Proteomes" id="UP000199152">
    <property type="component" value="Unassembled WGS sequence"/>
</dbReference>
<reference evidence="2 3" key="1">
    <citation type="submission" date="2016-10" db="EMBL/GenBank/DDBJ databases">
        <authorList>
            <person name="de Groot N.N."/>
        </authorList>
    </citation>
    <scope>NUCLEOTIDE SEQUENCE [LARGE SCALE GENOMIC DNA]</scope>
    <source>
        <strain evidence="2 3">DSM 45317</strain>
    </source>
</reference>
<dbReference type="SUPFAM" id="SSF51905">
    <property type="entry name" value="FAD/NAD(P)-binding domain"/>
    <property type="match status" value="1"/>
</dbReference>
<dbReference type="EMBL" id="FOSW01000002">
    <property type="protein sequence ID" value="SFK51605.1"/>
    <property type="molecule type" value="Genomic_DNA"/>
</dbReference>
<dbReference type="AlphaFoldDB" id="A0A1I4A5I6"/>
<dbReference type="STRING" id="504800.SAMN04488085_10282"/>
<proteinExistence type="predicted"/>
<organism evidence="2 3">
    <name type="scientific">Geodermatophilus ruber</name>
    <dbReference type="NCBI Taxonomy" id="504800"/>
    <lineage>
        <taxon>Bacteria</taxon>
        <taxon>Bacillati</taxon>
        <taxon>Actinomycetota</taxon>
        <taxon>Actinomycetes</taxon>
        <taxon>Geodermatophilales</taxon>
        <taxon>Geodermatophilaceae</taxon>
        <taxon>Geodermatophilus</taxon>
    </lineage>
</organism>
<dbReference type="InterPro" id="IPR036188">
    <property type="entry name" value="FAD/NAD-bd_sf"/>
</dbReference>
<dbReference type="InParanoid" id="A0A1I4A5I6"/>
<dbReference type="Pfam" id="PF01266">
    <property type="entry name" value="DAO"/>
    <property type="match status" value="1"/>
</dbReference>
<evidence type="ECO:0000313" key="3">
    <source>
        <dbReference type="Proteomes" id="UP000199152"/>
    </source>
</evidence>